<dbReference type="Pfam" id="PF03280">
    <property type="entry name" value="Lipase_chap"/>
    <property type="match status" value="1"/>
</dbReference>
<dbReference type="RefSeq" id="WP_014617669.1">
    <property type="nucleotide sequence ID" value="NC_017574.1"/>
</dbReference>
<dbReference type="InterPro" id="IPR004961">
    <property type="entry name" value="Lipase_chaperone"/>
</dbReference>
<dbReference type="GO" id="GO:0005886">
    <property type="term" value="C:plasma membrane"/>
    <property type="evidence" value="ECO:0007669"/>
    <property type="project" value="UniProtKB-SubCell"/>
</dbReference>
<evidence type="ECO:0000256" key="2">
    <source>
        <dbReference type="ARBA" id="ARBA00010358"/>
    </source>
</evidence>
<sequence length="105" mass="11572">MLARTAPRHWSLHSTSVDATGPASGNAGRPAHRGRQPIHRFDDQAETDWHARYTAHARERDRLATFPGLSAADRAAQVAQLRQQTFPASNEALPAQALDGNPRRE</sequence>
<evidence type="ECO:0000256" key="9">
    <source>
        <dbReference type="ARBA" id="ARBA00023136"/>
    </source>
</evidence>
<proteinExistence type="inferred from homology"/>
<evidence type="ECO:0000256" key="13">
    <source>
        <dbReference type="SAM" id="MobiDB-lite"/>
    </source>
</evidence>
<feature type="region of interest" description="Disordered" evidence="13">
    <location>
        <begin position="1"/>
        <end position="47"/>
    </location>
</feature>
<evidence type="ECO:0000256" key="12">
    <source>
        <dbReference type="ARBA" id="ARBA00031542"/>
    </source>
</evidence>
<comment type="subcellular location">
    <subcellularLocation>
        <location evidence="1">Cell inner membrane</location>
        <topology evidence="1">Single-pass membrane protein</topology>
        <orientation evidence="1">Periplasmic side</orientation>
    </subcellularLocation>
</comment>
<dbReference type="GO" id="GO:0051082">
    <property type="term" value="F:unfolded protein binding"/>
    <property type="evidence" value="ECO:0007669"/>
    <property type="project" value="InterPro"/>
</dbReference>
<evidence type="ECO:0000256" key="5">
    <source>
        <dbReference type="ARBA" id="ARBA00022692"/>
    </source>
</evidence>
<feature type="region of interest" description="Disordered" evidence="13">
    <location>
        <begin position="85"/>
        <end position="105"/>
    </location>
</feature>
<dbReference type="PATRIC" id="fig|1031711.3.peg.2515"/>
<accession>F6G3N6</accession>
<evidence type="ECO:0000256" key="11">
    <source>
        <dbReference type="ARBA" id="ARBA00030948"/>
    </source>
</evidence>
<keyword evidence="5" id="KW-0812">Transmembrane</keyword>
<comment type="similarity">
    <text evidence="2">Belongs to the lipase chaperone family.</text>
</comment>
<evidence type="ECO:0000313" key="14">
    <source>
        <dbReference type="EMBL" id="AEG69869.1"/>
    </source>
</evidence>
<keyword evidence="9" id="KW-0472">Membrane</keyword>
<feature type="compositionally biased region" description="Basic residues" evidence="13">
    <location>
        <begin position="1"/>
        <end position="11"/>
    </location>
</feature>
<name>F6G3N6_RALS8</name>
<dbReference type="AlphaFoldDB" id="F6G3N6"/>
<gene>
    <name evidence="14" type="ordered locus">RSPO_c02575</name>
</gene>
<keyword evidence="8" id="KW-0443">Lipid metabolism</keyword>
<keyword evidence="3" id="KW-1003">Cell membrane</keyword>
<keyword evidence="6" id="KW-0442">Lipid degradation</keyword>
<reference evidence="14 15" key="1">
    <citation type="journal article" date="2011" name="J. Bacteriol.">
        <title>Complete genome sequence of the plant pathogen Ralstonia solanacearum strain Po82.</title>
        <authorList>
            <person name="Xu J."/>
            <person name="Zheng H.J."/>
            <person name="Liu L."/>
            <person name="Pan Z.C."/>
            <person name="Prior P."/>
            <person name="Tang B."/>
            <person name="Xu J.S."/>
            <person name="Zhang H."/>
            <person name="Tian Q."/>
            <person name="Zhang L.Q."/>
            <person name="Feng J."/>
        </authorList>
    </citation>
    <scope>NUCLEOTIDE SEQUENCE [LARGE SCALE GENOMIC DNA]</scope>
    <source>
        <strain evidence="14 15">Po82</strain>
    </source>
</reference>
<dbReference type="GeneID" id="61365587"/>
<keyword evidence="4" id="KW-0997">Cell inner membrane</keyword>
<keyword evidence="10" id="KW-0143">Chaperone</keyword>
<evidence type="ECO:0000256" key="7">
    <source>
        <dbReference type="ARBA" id="ARBA00022989"/>
    </source>
</evidence>
<protein>
    <recommendedName>
        <fullName evidence="11">Lipase helper protein</fullName>
    </recommendedName>
    <alternativeName>
        <fullName evidence="12">Lipase modulator</fullName>
    </alternativeName>
</protein>
<dbReference type="GO" id="GO:0016042">
    <property type="term" value="P:lipid catabolic process"/>
    <property type="evidence" value="ECO:0007669"/>
    <property type="project" value="UniProtKB-KW"/>
</dbReference>
<evidence type="ECO:0000256" key="8">
    <source>
        <dbReference type="ARBA" id="ARBA00023098"/>
    </source>
</evidence>
<dbReference type="KEGG" id="rsn:RSPO_c02575"/>
<dbReference type="SUPFAM" id="SSF158855">
    <property type="entry name" value="Lipase chaperone-like"/>
    <property type="match status" value="1"/>
</dbReference>
<dbReference type="HOGENOM" id="CLU_2234314_0_0_4"/>
<dbReference type="EMBL" id="CP002819">
    <property type="protein sequence ID" value="AEG69869.1"/>
    <property type="molecule type" value="Genomic_DNA"/>
</dbReference>
<evidence type="ECO:0000313" key="15">
    <source>
        <dbReference type="Proteomes" id="UP000007953"/>
    </source>
</evidence>
<organism evidence="14 15">
    <name type="scientific">Ralstonia solanacearum (strain Po82)</name>
    <dbReference type="NCBI Taxonomy" id="1031711"/>
    <lineage>
        <taxon>Bacteria</taxon>
        <taxon>Pseudomonadati</taxon>
        <taxon>Pseudomonadota</taxon>
        <taxon>Betaproteobacteria</taxon>
        <taxon>Burkholderiales</taxon>
        <taxon>Burkholderiaceae</taxon>
        <taxon>Ralstonia</taxon>
        <taxon>Ralstonia solanacearum species complex</taxon>
    </lineage>
</organism>
<dbReference type="Proteomes" id="UP000007953">
    <property type="component" value="Chromosome"/>
</dbReference>
<evidence type="ECO:0000256" key="4">
    <source>
        <dbReference type="ARBA" id="ARBA00022519"/>
    </source>
</evidence>
<evidence type="ECO:0000256" key="3">
    <source>
        <dbReference type="ARBA" id="ARBA00022475"/>
    </source>
</evidence>
<dbReference type="eggNOG" id="COG5380">
    <property type="taxonomic scope" value="Bacteria"/>
</dbReference>
<evidence type="ECO:0000256" key="10">
    <source>
        <dbReference type="ARBA" id="ARBA00023186"/>
    </source>
</evidence>
<evidence type="ECO:0000256" key="6">
    <source>
        <dbReference type="ARBA" id="ARBA00022963"/>
    </source>
</evidence>
<evidence type="ECO:0000256" key="1">
    <source>
        <dbReference type="ARBA" id="ARBA00004383"/>
    </source>
</evidence>
<dbReference type="GO" id="GO:0006457">
    <property type="term" value="P:protein folding"/>
    <property type="evidence" value="ECO:0007669"/>
    <property type="project" value="InterPro"/>
</dbReference>
<keyword evidence="7" id="KW-1133">Transmembrane helix</keyword>